<name>A0A0R3QGP9_9BILA</name>
<reference evidence="3" key="1">
    <citation type="submission" date="2017-02" db="UniProtKB">
        <authorList>
            <consortium name="WormBaseParasite"/>
        </authorList>
    </citation>
    <scope>IDENTIFICATION</scope>
</reference>
<dbReference type="Proteomes" id="UP000280834">
    <property type="component" value="Unassembled WGS sequence"/>
</dbReference>
<sequence length="39" mass="4114">MSVGGRASSSRGSILRRGHTLLPNLSIAGKREAKCESTE</sequence>
<reference evidence="1 2" key="2">
    <citation type="submission" date="2018-11" db="EMBL/GenBank/DDBJ databases">
        <authorList>
            <consortium name="Pathogen Informatics"/>
        </authorList>
    </citation>
    <scope>NUCLEOTIDE SEQUENCE [LARGE SCALE GENOMIC DNA]</scope>
</reference>
<organism evidence="3">
    <name type="scientific">Brugia timori</name>
    <dbReference type="NCBI Taxonomy" id="42155"/>
    <lineage>
        <taxon>Eukaryota</taxon>
        <taxon>Metazoa</taxon>
        <taxon>Ecdysozoa</taxon>
        <taxon>Nematoda</taxon>
        <taxon>Chromadorea</taxon>
        <taxon>Rhabditida</taxon>
        <taxon>Spirurina</taxon>
        <taxon>Spiruromorpha</taxon>
        <taxon>Filarioidea</taxon>
        <taxon>Onchocercidae</taxon>
        <taxon>Brugia</taxon>
    </lineage>
</organism>
<keyword evidence="2" id="KW-1185">Reference proteome</keyword>
<protein>
    <submittedName>
        <fullName evidence="1 3">Uncharacterized protein</fullName>
    </submittedName>
</protein>
<accession>A0A0R3QGP9</accession>
<dbReference type="AlphaFoldDB" id="A0A0R3QGP9"/>
<proteinExistence type="predicted"/>
<evidence type="ECO:0000313" key="3">
    <source>
        <dbReference type="WBParaSite" id="BTMF_0000555301-mRNA-1"/>
    </source>
</evidence>
<dbReference type="STRING" id="42155.A0A0R3QGP9"/>
<gene>
    <name evidence="1" type="ORF">BTMF_LOCUS4832</name>
</gene>
<evidence type="ECO:0000313" key="2">
    <source>
        <dbReference type="Proteomes" id="UP000280834"/>
    </source>
</evidence>
<evidence type="ECO:0000313" key="1">
    <source>
        <dbReference type="EMBL" id="VDO17344.1"/>
    </source>
</evidence>
<dbReference type="WBParaSite" id="BTMF_0000555301-mRNA-1">
    <property type="protein sequence ID" value="BTMF_0000555301-mRNA-1"/>
    <property type="gene ID" value="BTMF_0000555301"/>
</dbReference>
<dbReference type="EMBL" id="UZAG01004939">
    <property type="protein sequence ID" value="VDO17344.1"/>
    <property type="molecule type" value="Genomic_DNA"/>
</dbReference>